<comment type="caution">
    <text evidence="1">The sequence shown here is derived from an EMBL/GenBank/DDBJ whole genome shotgun (WGS) entry which is preliminary data.</text>
</comment>
<organism evidence="1 2">
    <name type="scientific">Microcystis wesenbergii Mw_MB_S_20031200_S109D</name>
    <dbReference type="NCBI Taxonomy" id="2486241"/>
    <lineage>
        <taxon>Bacteria</taxon>
        <taxon>Bacillati</taxon>
        <taxon>Cyanobacteriota</taxon>
        <taxon>Cyanophyceae</taxon>
        <taxon>Oscillatoriophycideae</taxon>
        <taxon>Chroococcales</taxon>
        <taxon>Microcystaceae</taxon>
        <taxon>Microcystis</taxon>
    </lineage>
</organism>
<dbReference type="AlphaFoldDB" id="A0A552LL38"/>
<reference evidence="1 2" key="1">
    <citation type="submission" date="2019-01" db="EMBL/GenBank/DDBJ databases">
        <title>Coherence of Microcystis species and biogeography revealed through population genomics.</title>
        <authorList>
            <person name="Perez-Carrascal O.M."/>
            <person name="Terrat Y."/>
            <person name="Giani A."/>
            <person name="Fortin N."/>
            <person name="Tromas N."/>
            <person name="Shapiro B.J."/>
        </authorList>
    </citation>
    <scope>NUCLEOTIDE SEQUENCE [LARGE SCALE GENOMIC DNA]</scope>
    <source>
        <strain evidence="1">Mw_MB_S_20031200_S109D</strain>
    </source>
</reference>
<protein>
    <submittedName>
        <fullName evidence="1">Uncharacterized protein</fullName>
    </submittedName>
</protein>
<evidence type="ECO:0000313" key="1">
    <source>
        <dbReference type="EMBL" id="TRV20947.1"/>
    </source>
</evidence>
<proteinExistence type="predicted"/>
<evidence type="ECO:0000313" key="2">
    <source>
        <dbReference type="Proteomes" id="UP000318616"/>
    </source>
</evidence>
<accession>A0A552LL38</accession>
<dbReference type="Proteomes" id="UP000318616">
    <property type="component" value="Unassembled WGS sequence"/>
</dbReference>
<gene>
    <name evidence="1" type="ORF">EWV88_16015</name>
</gene>
<name>A0A552LL38_9CHRO</name>
<dbReference type="EMBL" id="SFAP01000195">
    <property type="protein sequence ID" value="TRV20947.1"/>
    <property type="molecule type" value="Genomic_DNA"/>
</dbReference>
<sequence>MTYSLTINNQSGAVQNVAVFQVNSPSTGIPLVWLGQTISNEGSYTFQWDITWQLGYGSTLYPLNTGVIYQNNFKASVTPNDANGHNELSITYVSQSFSATTGSPYCNAKLSSGVMRIITDTSFTVKQSLNMSVAVYMDQKPILASQGVPNSMYEFNTDTIYYLTVTDYPIGSVLPVDNRRSFVQEISEDVVIESGSVVSSPTQVVFNSGMTSWSYTLNDRLQFVQS</sequence>